<feature type="compositionally biased region" description="Basic and acidic residues" evidence="1">
    <location>
        <begin position="180"/>
        <end position="216"/>
    </location>
</feature>
<keyword evidence="3" id="KW-1185">Reference proteome</keyword>
<feature type="region of interest" description="Disordered" evidence="1">
    <location>
        <begin position="19"/>
        <end position="39"/>
    </location>
</feature>
<dbReference type="Proteomes" id="UP001497482">
    <property type="component" value="Chromosome 10"/>
</dbReference>
<gene>
    <name evidence="2" type="ORF">KC01_LOCUS4257</name>
</gene>
<dbReference type="AlphaFoldDB" id="A0AAV2JA22"/>
<organism evidence="2 3">
    <name type="scientific">Knipowitschia caucasica</name>
    <name type="common">Caucasian dwarf goby</name>
    <name type="synonym">Pomatoschistus caucasicus</name>
    <dbReference type="NCBI Taxonomy" id="637954"/>
    <lineage>
        <taxon>Eukaryota</taxon>
        <taxon>Metazoa</taxon>
        <taxon>Chordata</taxon>
        <taxon>Craniata</taxon>
        <taxon>Vertebrata</taxon>
        <taxon>Euteleostomi</taxon>
        <taxon>Actinopterygii</taxon>
        <taxon>Neopterygii</taxon>
        <taxon>Teleostei</taxon>
        <taxon>Neoteleostei</taxon>
        <taxon>Acanthomorphata</taxon>
        <taxon>Gobiaria</taxon>
        <taxon>Gobiiformes</taxon>
        <taxon>Gobioidei</taxon>
        <taxon>Gobiidae</taxon>
        <taxon>Gobiinae</taxon>
        <taxon>Knipowitschia</taxon>
    </lineage>
</organism>
<accession>A0AAV2JA22</accession>
<dbReference type="EMBL" id="OZ035832">
    <property type="protein sequence ID" value="CAL1572214.1"/>
    <property type="molecule type" value="Genomic_DNA"/>
</dbReference>
<evidence type="ECO:0000313" key="3">
    <source>
        <dbReference type="Proteomes" id="UP001497482"/>
    </source>
</evidence>
<proteinExistence type="predicted"/>
<feature type="region of interest" description="Disordered" evidence="1">
    <location>
        <begin position="65"/>
        <end position="120"/>
    </location>
</feature>
<sequence length="228" mass="24945">MNFVLVQSALQTHRARVNTVIQKPPRTPADSSSHVPTSSASSCVKIHNFCARFSTNSGRVTERYTQTGLPSALPQPHSGAASGERRRDQCDSSGCRSSSEREPPTRLRSQAPVSGSGLRLRSQAPVWAPSVLRLRPHVPRGGSLTAQLQLRRYLSLLWQTQALVPQGAARTAQGPGEAEEERKRSRRGAGEEQERSRRGAGEENERSRRGAGERRTSPPLPPHSHRVG</sequence>
<protein>
    <submittedName>
        <fullName evidence="2">Uncharacterized protein</fullName>
    </submittedName>
</protein>
<name>A0AAV2JA22_KNICA</name>
<feature type="region of interest" description="Disordered" evidence="1">
    <location>
        <begin position="166"/>
        <end position="228"/>
    </location>
</feature>
<evidence type="ECO:0000313" key="2">
    <source>
        <dbReference type="EMBL" id="CAL1572214.1"/>
    </source>
</evidence>
<reference evidence="2 3" key="1">
    <citation type="submission" date="2024-04" db="EMBL/GenBank/DDBJ databases">
        <authorList>
            <person name="Waldvogel A.-M."/>
            <person name="Schoenle A."/>
        </authorList>
    </citation>
    <scope>NUCLEOTIDE SEQUENCE [LARGE SCALE GENOMIC DNA]</scope>
</reference>
<evidence type="ECO:0000256" key="1">
    <source>
        <dbReference type="SAM" id="MobiDB-lite"/>
    </source>
</evidence>